<dbReference type="SUPFAM" id="SSF52091">
    <property type="entry name" value="SpoIIaa-like"/>
    <property type="match status" value="1"/>
</dbReference>
<dbReference type="InterPro" id="IPR036513">
    <property type="entry name" value="STAS_dom_sf"/>
</dbReference>
<dbReference type="PANTHER" id="PTHR33495">
    <property type="entry name" value="ANTI-SIGMA FACTOR ANTAGONIST TM_1081-RELATED-RELATED"/>
    <property type="match status" value="1"/>
</dbReference>
<dbReference type="GO" id="GO:0043856">
    <property type="term" value="F:anti-sigma factor antagonist activity"/>
    <property type="evidence" value="ECO:0007669"/>
    <property type="project" value="TreeGrafter"/>
</dbReference>
<accession>A0A9W6VJN3</accession>
<organism evidence="3 4">
    <name type="scientific">Actinoallomurus iriomotensis</name>
    <dbReference type="NCBI Taxonomy" id="478107"/>
    <lineage>
        <taxon>Bacteria</taxon>
        <taxon>Bacillati</taxon>
        <taxon>Actinomycetota</taxon>
        <taxon>Actinomycetes</taxon>
        <taxon>Streptosporangiales</taxon>
        <taxon>Thermomonosporaceae</taxon>
        <taxon>Actinoallomurus</taxon>
    </lineage>
</organism>
<dbReference type="InterPro" id="IPR002645">
    <property type="entry name" value="STAS_dom"/>
</dbReference>
<name>A0A9W6VJN3_9ACTN</name>
<dbReference type="Proteomes" id="UP001165135">
    <property type="component" value="Unassembled WGS sequence"/>
</dbReference>
<evidence type="ECO:0000259" key="2">
    <source>
        <dbReference type="PROSITE" id="PS50801"/>
    </source>
</evidence>
<comment type="caution">
    <text evidence="3">The sequence shown here is derived from an EMBL/GenBank/DDBJ whole genome shotgun (WGS) entry which is preliminary data.</text>
</comment>
<feature type="compositionally biased region" description="Basic and acidic residues" evidence="1">
    <location>
        <begin position="134"/>
        <end position="153"/>
    </location>
</feature>
<feature type="domain" description="STAS" evidence="2">
    <location>
        <begin position="18"/>
        <end position="120"/>
    </location>
</feature>
<protein>
    <recommendedName>
        <fullName evidence="2">STAS domain-containing protein</fullName>
    </recommendedName>
</protein>
<reference evidence="3" key="1">
    <citation type="submission" date="2023-03" db="EMBL/GenBank/DDBJ databases">
        <title>Actinoallomurus iriomotensis NBRC 103681.</title>
        <authorList>
            <person name="Ichikawa N."/>
            <person name="Sato H."/>
            <person name="Tonouchi N."/>
        </authorList>
    </citation>
    <scope>NUCLEOTIDE SEQUENCE</scope>
    <source>
        <strain evidence="3">NBRC 103681</strain>
    </source>
</reference>
<dbReference type="PANTHER" id="PTHR33495:SF2">
    <property type="entry name" value="ANTI-SIGMA FACTOR ANTAGONIST TM_1081-RELATED"/>
    <property type="match status" value="1"/>
</dbReference>
<dbReference type="AlphaFoldDB" id="A0A9W6VJN3"/>
<evidence type="ECO:0000313" key="3">
    <source>
        <dbReference type="EMBL" id="GLY74258.1"/>
    </source>
</evidence>
<gene>
    <name evidence="3" type="ORF">Airi01_025250</name>
</gene>
<dbReference type="Pfam" id="PF01740">
    <property type="entry name" value="STAS"/>
    <property type="match status" value="1"/>
</dbReference>
<sequence length="153" mass="16236">MVHPIPSALPTWQTSRYVVATMPVEIDISNAYDIRAQLFHLLDEGGAGAAPLIVDLTDTRFCDSTAVSALLNARTRATALGRRLYAVVNPRGSVRRIFDITALPVLIQTFDDLGSAIALAVVTALDETNDDGGDGSHEGDDAPRPPAGTHDDA</sequence>
<proteinExistence type="predicted"/>
<dbReference type="PROSITE" id="PS50801">
    <property type="entry name" value="STAS"/>
    <property type="match status" value="1"/>
</dbReference>
<dbReference type="Gene3D" id="3.30.750.24">
    <property type="entry name" value="STAS domain"/>
    <property type="match status" value="1"/>
</dbReference>
<evidence type="ECO:0000313" key="4">
    <source>
        <dbReference type="Proteomes" id="UP001165135"/>
    </source>
</evidence>
<feature type="region of interest" description="Disordered" evidence="1">
    <location>
        <begin position="129"/>
        <end position="153"/>
    </location>
</feature>
<dbReference type="EMBL" id="BSTJ01000002">
    <property type="protein sequence ID" value="GLY74258.1"/>
    <property type="molecule type" value="Genomic_DNA"/>
</dbReference>
<dbReference type="CDD" id="cd07043">
    <property type="entry name" value="STAS_anti-anti-sigma_factors"/>
    <property type="match status" value="1"/>
</dbReference>
<evidence type="ECO:0000256" key="1">
    <source>
        <dbReference type="SAM" id="MobiDB-lite"/>
    </source>
</evidence>